<proteinExistence type="predicted"/>
<evidence type="ECO:0000313" key="2">
    <source>
        <dbReference type="EMBL" id="GAW83225.1"/>
    </source>
</evidence>
<name>A0A1Y1JP60_PLAGO</name>
<protein>
    <recommendedName>
        <fullName evidence="4">Variable surface protein</fullName>
    </recommendedName>
</protein>
<dbReference type="RefSeq" id="XP_028545814.1">
    <property type="nucleotide sequence ID" value="XM_028690013.1"/>
</dbReference>
<dbReference type="OrthoDB" id="381474at2759"/>
<dbReference type="Proteomes" id="UP000195521">
    <property type="component" value="Unassembled WGS sequence"/>
</dbReference>
<reference evidence="3" key="1">
    <citation type="submission" date="2017-04" db="EMBL/GenBank/DDBJ databases">
        <title>Plasmodium gonderi genome.</title>
        <authorList>
            <person name="Arisue N."/>
            <person name="Honma H."/>
            <person name="Kawai S."/>
            <person name="Tougan T."/>
            <person name="Tanabe K."/>
            <person name="Horii T."/>
        </authorList>
    </citation>
    <scope>NUCLEOTIDE SEQUENCE [LARGE SCALE GENOMIC DNA]</scope>
    <source>
        <strain evidence="3">ATCC 30045</strain>
    </source>
</reference>
<gene>
    <name evidence="2" type="ORF">PGO_140190</name>
</gene>
<dbReference type="AlphaFoldDB" id="A0A1Y1JP60"/>
<dbReference type="GeneID" id="39749968"/>
<evidence type="ECO:0000256" key="1">
    <source>
        <dbReference type="SAM" id="SignalP"/>
    </source>
</evidence>
<evidence type="ECO:0000313" key="3">
    <source>
        <dbReference type="Proteomes" id="UP000195521"/>
    </source>
</evidence>
<keyword evidence="3" id="KW-1185">Reference proteome</keyword>
<organism evidence="2 3">
    <name type="scientific">Plasmodium gonderi</name>
    <dbReference type="NCBI Taxonomy" id="77519"/>
    <lineage>
        <taxon>Eukaryota</taxon>
        <taxon>Sar</taxon>
        <taxon>Alveolata</taxon>
        <taxon>Apicomplexa</taxon>
        <taxon>Aconoidasida</taxon>
        <taxon>Haemosporida</taxon>
        <taxon>Plasmodiidae</taxon>
        <taxon>Plasmodium</taxon>
        <taxon>Plasmodium (Plasmodium)</taxon>
    </lineage>
</organism>
<dbReference type="OMA" id="KWAKYLE"/>
<sequence length="189" mass="22128">MKTLIHNIIFVLLVIWKYNYSFNVNTTTNSTMCIENVAEDLSKQQFGRIMTESFENQLYREGFDLNVNTKHNSLYNTASIGESNKHDEELKELCSKISTIWKDSIEGMEQEYNEQTGHIEKSWSEGIWNNKWAKYLEHIHNTIQKELNNLNESPHNIEVNIAFIISHVYSVFAQFLEEVIKDSKTLGKM</sequence>
<dbReference type="Pfam" id="PF09688">
    <property type="entry name" value="Wx5_PLAF3D7"/>
    <property type="match status" value="1"/>
</dbReference>
<dbReference type="NCBIfam" id="TIGR01609">
    <property type="entry name" value="PF_unchar_267"/>
    <property type="match status" value="1"/>
</dbReference>
<comment type="caution">
    <text evidence="2">The sequence shown here is derived from an EMBL/GenBank/DDBJ whole genome shotgun (WGS) entry which is preliminary data.</text>
</comment>
<feature type="chain" id="PRO_5012101276" description="Variable surface protein" evidence="1">
    <location>
        <begin position="22"/>
        <end position="189"/>
    </location>
</feature>
<dbReference type="InterPro" id="IPR006496">
    <property type="entry name" value="CHP01606_Plasmodium_spp"/>
</dbReference>
<accession>A0A1Y1JP60</accession>
<keyword evidence="1" id="KW-0732">Signal</keyword>
<feature type="signal peptide" evidence="1">
    <location>
        <begin position="1"/>
        <end position="21"/>
    </location>
</feature>
<dbReference type="EMBL" id="BDQF01000015">
    <property type="protein sequence ID" value="GAW83225.1"/>
    <property type="molecule type" value="Genomic_DNA"/>
</dbReference>
<evidence type="ECO:0008006" key="4">
    <source>
        <dbReference type="Google" id="ProtNLM"/>
    </source>
</evidence>